<dbReference type="InterPro" id="IPR002909">
    <property type="entry name" value="IPT_dom"/>
</dbReference>
<dbReference type="PANTHER" id="PTHR23335:SF1">
    <property type="entry name" value="CALMODULIN-BINDING TRANSCRIPTION ACTIVATOR, ISOFORM F"/>
    <property type="match status" value="1"/>
</dbReference>
<dbReference type="InterPro" id="IPR013783">
    <property type="entry name" value="Ig-like_fold"/>
</dbReference>
<dbReference type="InterPro" id="IPR036770">
    <property type="entry name" value="Ankyrin_rpt-contain_sf"/>
</dbReference>
<proteinExistence type="inferred from homology"/>
<evidence type="ECO:0000256" key="3">
    <source>
        <dbReference type="ARBA" id="ARBA00023043"/>
    </source>
</evidence>
<keyword evidence="6" id="KW-0539">Nucleus</keyword>
<feature type="compositionally biased region" description="Polar residues" evidence="8">
    <location>
        <begin position="212"/>
        <end position="226"/>
    </location>
</feature>
<feature type="repeat" description="ANK" evidence="7">
    <location>
        <begin position="826"/>
        <end position="858"/>
    </location>
</feature>
<dbReference type="InterPro" id="IPR005559">
    <property type="entry name" value="CG-1_dom"/>
</dbReference>
<dbReference type="Pfam" id="PF00612">
    <property type="entry name" value="IQ"/>
    <property type="match status" value="2"/>
</dbReference>
<dbReference type="Gene3D" id="2.60.40.10">
    <property type="entry name" value="Immunoglobulins"/>
    <property type="match status" value="1"/>
</dbReference>
<evidence type="ECO:0000259" key="9">
    <source>
        <dbReference type="PROSITE" id="PS51437"/>
    </source>
</evidence>
<evidence type="ECO:0000313" key="11">
    <source>
        <dbReference type="Proteomes" id="UP000822688"/>
    </source>
</evidence>
<dbReference type="Proteomes" id="UP000822688">
    <property type="component" value="Chromosome 4"/>
</dbReference>
<sequence length="1187" mass="132046">MATASRSRSGSQAPDIDIRQIISEAQTRWLRPLEVCEILQNFAKYGFKLNPVPPVRPISGSMFLFDRKTLRYFRKDGHNWRKKKDGKTVREAHERLKIGSVDVLHCYYAHGEENPSFQRRCYWLLDPALEHIVLVHYREVTEGGRFSMSDSQHSTPPIHAASPPEVSHPAASPDSYQEDDLVESEEVEDFKGGQLPLGTLGPQGTLLDQITPRPQSDTNLLHTSRPNVWPGSEPRGDMGTSAGWFNPTLGGGGNSALRSFENLLDSPTGLTPKPGEFPPQLLNRQQFDSRGPTPRTEQTYQQLMPQEFFPLSNNQYSGVNPGNYSESLDKPASTNMYAPDTFGNGQRQENLAAALDIAGWRQVLESTPRSNPVYGQGGPSVSQSGGGAPAAQRTNMSQPPLTAYVKQESMSSSTWADMLEQVTTPATHRNLLDSLMSSNQLDASENLGTQESQAQPIPSSKGILEVLSPRGLGREPQTQLEASLRAVTEEKAIKNAVGLLQRRQRSDSLPFDLFFENKAIPEKGSNNEDLRKSDSFGRWMSQFGDLPNSFSPAAFQPGWPITPTMGDQGLGDDLYISRQMQMDPGMGTSVSSDQRFNITDFSPEWAYASEGTKVLIMGDFLGAYANAINFKWCCMFGNIEVPAEVVSGGGLRCKAPSHAVGKVPLYVTCGDRQCHSEVRQFEYRSGGKGPLDAKAERQAMEERLLKVRLSRLLLSDSDYSGEAILDVTSDLDSTPLFHSDGEWLELEALAKTSDYSQDFQERLLQMLLKVRMQKWLLSKINEEGKGAAVLDTEGQGVLHMAAALGYDWVVAPMVAAGVPINFRDARGWTALHWAATYGKEQVVITLLGHGADPGTVTDPTPSCPSGQTPADLASMKGHAGIGGFLAESSLTRRLSSMTLFENPDDIAMSQVAAETAVAKLSRRESVKLSISVAEDQDSIHETLQAVRNAARAAALIQAAFRQHSFRKREEDDLASSKFDEYGMTQSQMHALLAAQRIQRAYRGHQEKKQQLAASRIQQKFRSWKVRRDFLKFRQRVVRIQAQVRGNLVRKRFKKLLWSVGVLEKLVLRWKRKRLGLRGFKSGSFNIDGKEDDEEFLKEGRKQAIVALEKSVTRVQSMVRSHQARAQYRRLREGSLRSEQAGQIEQLLSEASSPQDLLTSSEAEFQYYDDAQFQQIYLETSDDMNFTD</sequence>
<dbReference type="PROSITE" id="PS50088">
    <property type="entry name" value="ANK_REPEAT"/>
    <property type="match status" value="2"/>
</dbReference>
<comment type="subcellular location">
    <subcellularLocation>
        <location evidence="1">Nucleus</location>
    </subcellularLocation>
</comment>
<keyword evidence="5" id="KW-0804">Transcription</keyword>
<dbReference type="GO" id="GO:0003712">
    <property type="term" value="F:transcription coregulator activity"/>
    <property type="evidence" value="ECO:0007669"/>
    <property type="project" value="TreeGrafter"/>
</dbReference>
<feature type="compositionally biased region" description="Low complexity" evidence="8">
    <location>
        <begin position="192"/>
        <end position="207"/>
    </location>
</feature>
<dbReference type="SUPFAM" id="SSF81296">
    <property type="entry name" value="E set domains"/>
    <property type="match status" value="1"/>
</dbReference>
<dbReference type="PANTHER" id="PTHR23335">
    <property type="entry name" value="CALMODULIN-BINDING TRANSCRIPTION ACTIVATOR CAMTA"/>
    <property type="match status" value="1"/>
</dbReference>
<dbReference type="PROSITE" id="PS51437">
    <property type="entry name" value="CG_1"/>
    <property type="match status" value="1"/>
</dbReference>
<dbReference type="AlphaFoldDB" id="A0A8T0IDX6"/>
<dbReference type="PROSITE" id="PS50096">
    <property type="entry name" value="IQ"/>
    <property type="match status" value="5"/>
</dbReference>
<dbReference type="Gene3D" id="1.25.40.20">
    <property type="entry name" value="Ankyrin repeat-containing domain"/>
    <property type="match status" value="1"/>
</dbReference>
<keyword evidence="3 7" id="KW-0040">ANK repeat</keyword>
<evidence type="ECO:0000256" key="8">
    <source>
        <dbReference type="SAM" id="MobiDB-lite"/>
    </source>
</evidence>
<dbReference type="EMBL" id="CM026424">
    <property type="protein sequence ID" value="KAG0581086.1"/>
    <property type="molecule type" value="Genomic_DNA"/>
</dbReference>
<dbReference type="Pfam" id="PF12796">
    <property type="entry name" value="Ank_2"/>
    <property type="match status" value="1"/>
</dbReference>
<dbReference type="SUPFAM" id="SSF48403">
    <property type="entry name" value="Ankyrin repeat"/>
    <property type="match status" value="1"/>
</dbReference>
<dbReference type="InterPro" id="IPR014756">
    <property type="entry name" value="Ig_E-set"/>
</dbReference>
<feature type="region of interest" description="Disordered" evidence="8">
    <location>
        <begin position="368"/>
        <end position="397"/>
    </location>
</feature>
<dbReference type="GO" id="GO:0006357">
    <property type="term" value="P:regulation of transcription by RNA polymerase II"/>
    <property type="evidence" value="ECO:0007669"/>
    <property type="project" value="TreeGrafter"/>
</dbReference>
<feature type="repeat" description="ANK" evidence="7">
    <location>
        <begin position="793"/>
        <end position="825"/>
    </location>
</feature>
<evidence type="ECO:0000256" key="2">
    <source>
        <dbReference type="ARBA" id="ARBA00008267"/>
    </source>
</evidence>
<protein>
    <recommendedName>
        <fullName evidence="9">CG-1 domain-containing protein</fullName>
    </recommendedName>
</protein>
<keyword evidence="4" id="KW-0010">Activator</keyword>
<organism evidence="10 11">
    <name type="scientific">Ceratodon purpureus</name>
    <name type="common">Fire moss</name>
    <name type="synonym">Dicranum purpureum</name>
    <dbReference type="NCBI Taxonomy" id="3225"/>
    <lineage>
        <taxon>Eukaryota</taxon>
        <taxon>Viridiplantae</taxon>
        <taxon>Streptophyta</taxon>
        <taxon>Embryophyta</taxon>
        <taxon>Bryophyta</taxon>
        <taxon>Bryophytina</taxon>
        <taxon>Bryopsida</taxon>
        <taxon>Dicranidae</taxon>
        <taxon>Pseudoditrichales</taxon>
        <taxon>Ditrichaceae</taxon>
        <taxon>Ceratodon</taxon>
    </lineage>
</organism>
<feature type="compositionally biased region" description="Acidic residues" evidence="8">
    <location>
        <begin position="176"/>
        <end position="188"/>
    </location>
</feature>
<dbReference type="PROSITE" id="PS50297">
    <property type="entry name" value="ANK_REP_REGION"/>
    <property type="match status" value="1"/>
</dbReference>
<dbReference type="GO" id="GO:0003690">
    <property type="term" value="F:double-stranded DNA binding"/>
    <property type="evidence" value="ECO:0007669"/>
    <property type="project" value="TreeGrafter"/>
</dbReference>
<accession>A0A8T0IDX6</accession>
<comment type="caution">
    <text evidence="10">The sequence shown here is derived from an EMBL/GenBank/DDBJ whole genome shotgun (WGS) entry which is preliminary data.</text>
</comment>
<dbReference type="Pfam" id="PF03859">
    <property type="entry name" value="CG-1"/>
    <property type="match status" value="1"/>
</dbReference>
<evidence type="ECO:0000256" key="7">
    <source>
        <dbReference type="PROSITE-ProRule" id="PRU00023"/>
    </source>
</evidence>
<dbReference type="SMART" id="SM00015">
    <property type="entry name" value="IQ"/>
    <property type="match status" value="4"/>
</dbReference>
<dbReference type="GO" id="GO:0005634">
    <property type="term" value="C:nucleus"/>
    <property type="evidence" value="ECO:0007669"/>
    <property type="project" value="UniProtKB-SubCell"/>
</dbReference>
<feature type="region of interest" description="Disordered" evidence="8">
    <location>
        <begin position="146"/>
        <end position="232"/>
    </location>
</feature>
<reference evidence="10" key="1">
    <citation type="submission" date="2020-06" db="EMBL/GenBank/DDBJ databases">
        <title>WGS assembly of Ceratodon purpureus strain R40.</title>
        <authorList>
            <person name="Carey S.B."/>
            <person name="Jenkins J."/>
            <person name="Shu S."/>
            <person name="Lovell J.T."/>
            <person name="Sreedasyam A."/>
            <person name="Maumus F."/>
            <person name="Tiley G.P."/>
            <person name="Fernandez-Pozo N."/>
            <person name="Barry K."/>
            <person name="Chen C."/>
            <person name="Wang M."/>
            <person name="Lipzen A."/>
            <person name="Daum C."/>
            <person name="Saski C.A."/>
            <person name="Payton A.C."/>
            <person name="Mcbreen J.C."/>
            <person name="Conrad R.E."/>
            <person name="Kollar L.M."/>
            <person name="Olsson S."/>
            <person name="Huttunen S."/>
            <person name="Landis J.B."/>
            <person name="Wickett N.J."/>
            <person name="Johnson M.G."/>
            <person name="Rensing S.A."/>
            <person name="Grimwood J."/>
            <person name="Schmutz J."/>
            <person name="Mcdaniel S.F."/>
        </authorList>
    </citation>
    <scope>NUCLEOTIDE SEQUENCE</scope>
    <source>
        <strain evidence="10">R40</strain>
    </source>
</reference>
<keyword evidence="11" id="KW-1185">Reference proteome</keyword>
<evidence type="ECO:0000313" key="10">
    <source>
        <dbReference type="EMBL" id="KAG0581086.1"/>
    </source>
</evidence>
<comment type="similarity">
    <text evidence="2">Belongs to the CAMTA family.</text>
</comment>
<evidence type="ECO:0000256" key="1">
    <source>
        <dbReference type="ARBA" id="ARBA00004123"/>
    </source>
</evidence>
<evidence type="ECO:0000256" key="5">
    <source>
        <dbReference type="ARBA" id="ARBA00023163"/>
    </source>
</evidence>
<dbReference type="SMART" id="SM01076">
    <property type="entry name" value="CG-1"/>
    <property type="match status" value="1"/>
</dbReference>
<dbReference type="SMART" id="SM00248">
    <property type="entry name" value="ANK"/>
    <property type="match status" value="2"/>
</dbReference>
<feature type="domain" description="CG-1" evidence="9">
    <location>
        <begin position="18"/>
        <end position="146"/>
    </location>
</feature>
<dbReference type="InterPro" id="IPR000048">
    <property type="entry name" value="IQ_motif_EF-hand-BS"/>
</dbReference>
<evidence type="ECO:0000256" key="4">
    <source>
        <dbReference type="ARBA" id="ARBA00023159"/>
    </source>
</evidence>
<evidence type="ECO:0000256" key="6">
    <source>
        <dbReference type="ARBA" id="ARBA00023242"/>
    </source>
</evidence>
<name>A0A8T0IDX6_CERPU</name>
<dbReference type="InterPro" id="IPR002110">
    <property type="entry name" value="Ankyrin_rpt"/>
</dbReference>
<gene>
    <name evidence="10" type="ORF">KC19_4G223700</name>
</gene>
<dbReference type="Pfam" id="PF01833">
    <property type="entry name" value="TIG"/>
    <property type="match status" value="1"/>
</dbReference>
<dbReference type="Gene3D" id="1.20.5.190">
    <property type="match status" value="1"/>
</dbReference>